<organism evidence="1 2">
    <name type="scientific">Candidatus Undinarchaeum marinum</name>
    <dbReference type="NCBI Taxonomy" id="2756141"/>
    <lineage>
        <taxon>Archaea</taxon>
        <taxon>Candidatus Undinarchaeota</taxon>
        <taxon>Candidatus Undinarchaeia</taxon>
        <taxon>Candidatus Undinarchaeales</taxon>
        <taxon>Candidatus Undinarchaeaceae</taxon>
        <taxon>Candidatus Undinarchaeum</taxon>
    </lineage>
</organism>
<evidence type="ECO:0000313" key="2">
    <source>
        <dbReference type="Proteomes" id="UP000604391"/>
    </source>
</evidence>
<dbReference type="AlphaFoldDB" id="A0A832UPT2"/>
<name>A0A832UPT2_9ARCH</name>
<gene>
    <name evidence="1" type="ORF">H1011_01945</name>
</gene>
<dbReference type="EMBL" id="DVAD01000012">
    <property type="protein sequence ID" value="HIJ99566.1"/>
    <property type="molecule type" value="Genomic_DNA"/>
</dbReference>
<accession>A0A832UPT2</accession>
<dbReference type="Proteomes" id="UP000604391">
    <property type="component" value="Unassembled WGS sequence"/>
</dbReference>
<evidence type="ECO:0000313" key="1">
    <source>
        <dbReference type="EMBL" id="HIJ99566.1"/>
    </source>
</evidence>
<reference evidence="1 2" key="1">
    <citation type="journal article" name="Nat. Commun.">
        <title>Undinarchaeota illuminate DPANN phylogeny and the impact of gene transfer on archaeal evolution.</title>
        <authorList>
            <person name="Dombrowski N."/>
            <person name="Williams T.A."/>
            <person name="Sun J."/>
            <person name="Woodcroft B.J."/>
            <person name="Lee J.H."/>
            <person name="Minh B.Q."/>
            <person name="Rinke C."/>
            <person name="Spang A."/>
        </authorList>
    </citation>
    <scope>NUCLEOTIDE SEQUENCE [LARGE SCALE GENOMIC DNA]</scope>
    <source>
        <strain evidence="1">MAG_bin17</strain>
    </source>
</reference>
<sequence>MCPKNIPMVFYSAPEGELSAISGTGQNNFGRRNNGFLVVVGDAGSDSGFLNSNIIYISGDAGENLGGENKGTIIVEGSIESLHEKASGTIIASEVSDSKGRNWLEPDGRKAKIIIAKVKKKLMKKGLKKELKRQRLELSWVDL</sequence>
<dbReference type="SUPFAM" id="SSF69336">
    <property type="entry name" value="Alpha subunit of glutamate synthase, C-terminal domain"/>
    <property type="match status" value="1"/>
</dbReference>
<protein>
    <submittedName>
        <fullName evidence="1">Uncharacterized protein</fullName>
    </submittedName>
</protein>
<dbReference type="InterPro" id="IPR036485">
    <property type="entry name" value="Glu_synth_asu_C_sf"/>
</dbReference>
<comment type="caution">
    <text evidence="1">The sequence shown here is derived from an EMBL/GenBank/DDBJ whole genome shotgun (WGS) entry which is preliminary data.</text>
</comment>
<dbReference type="GO" id="GO:0016491">
    <property type="term" value="F:oxidoreductase activity"/>
    <property type="evidence" value="ECO:0007669"/>
    <property type="project" value="InterPro"/>
</dbReference>
<keyword evidence="2" id="KW-1185">Reference proteome</keyword>
<proteinExistence type="predicted"/>